<protein>
    <submittedName>
        <fullName evidence="1">13254_t:CDS:1</fullName>
    </submittedName>
</protein>
<dbReference type="EMBL" id="CAJVPT010021192">
    <property type="protein sequence ID" value="CAG8653644.1"/>
    <property type="molecule type" value="Genomic_DNA"/>
</dbReference>
<keyword evidence="2" id="KW-1185">Reference proteome</keyword>
<evidence type="ECO:0000313" key="1">
    <source>
        <dbReference type="EMBL" id="CAG8653644.1"/>
    </source>
</evidence>
<accession>A0ACA9NGP4</accession>
<gene>
    <name evidence="1" type="ORF">ACOLOM_LOCUS8332</name>
</gene>
<proteinExistence type="predicted"/>
<name>A0ACA9NGP4_9GLOM</name>
<comment type="caution">
    <text evidence="1">The sequence shown here is derived from an EMBL/GenBank/DDBJ whole genome shotgun (WGS) entry which is preliminary data.</text>
</comment>
<reference evidence="1" key="1">
    <citation type="submission" date="2021-06" db="EMBL/GenBank/DDBJ databases">
        <authorList>
            <person name="Kallberg Y."/>
            <person name="Tangrot J."/>
            <person name="Rosling A."/>
        </authorList>
    </citation>
    <scope>NUCLEOTIDE SEQUENCE</scope>
    <source>
        <strain evidence="1">CL356</strain>
    </source>
</reference>
<feature type="non-terminal residue" evidence="1">
    <location>
        <position position="145"/>
    </location>
</feature>
<dbReference type="Proteomes" id="UP000789525">
    <property type="component" value="Unassembled WGS sequence"/>
</dbReference>
<sequence length="145" mass="16078">MIAVLSQTGAKKPEVGPAPLAFLWLYSLRAQYPSIDPGLTYTLLRVCDVAHTKNPKWRFSSLPFPLAEFLCLAYCVPTKSINRISLDSPAKICAASLILASLGYYTINGDPFIGAMRSFPKEYPIQRFKEWANEYGTHFIALGTG</sequence>
<evidence type="ECO:0000313" key="2">
    <source>
        <dbReference type="Proteomes" id="UP000789525"/>
    </source>
</evidence>
<organism evidence="1 2">
    <name type="scientific">Acaulospora colombiana</name>
    <dbReference type="NCBI Taxonomy" id="27376"/>
    <lineage>
        <taxon>Eukaryota</taxon>
        <taxon>Fungi</taxon>
        <taxon>Fungi incertae sedis</taxon>
        <taxon>Mucoromycota</taxon>
        <taxon>Glomeromycotina</taxon>
        <taxon>Glomeromycetes</taxon>
        <taxon>Diversisporales</taxon>
        <taxon>Acaulosporaceae</taxon>
        <taxon>Acaulospora</taxon>
    </lineage>
</organism>